<feature type="compositionally biased region" description="Acidic residues" evidence="1">
    <location>
        <begin position="17"/>
        <end position="26"/>
    </location>
</feature>
<protein>
    <submittedName>
        <fullName evidence="2">Uncharacterized protein</fullName>
    </submittedName>
</protein>
<evidence type="ECO:0000313" key="3">
    <source>
        <dbReference type="Proteomes" id="UP001162060"/>
    </source>
</evidence>
<feature type="region of interest" description="Disordered" evidence="1">
    <location>
        <begin position="1"/>
        <end position="26"/>
    </location>
</feature>
<proteinExistence type="predicted"/>
<organism evidence="2 3">
    <name type="scientific">Peronospora matthiolae</name>
    <dbReference type="NCBI Taxonomy" id="2874970"/>
    <lineage>
        <taxon>Eukaryota</taxon>
        <taxon>Sar</taxon>
        <taxon>Stramenopiles</taxon>
        <taxon>Oomycota</taxon>
        <taxon>Peronosporomycetes</taxon>
        <taxon>Peronosporales</taxon>
        <taxon>Peronosporaceae</taxon>
        <taxon>Peronospora</taxon>
    </lineage>
</organism>
<gene>
    <name evidence="2" type="ORF">PM001_LOCUS357</name>
</gene>
<reference evidence="2" key="1">
    <citation type="submission" date="2024-01" db="EMBL/GenBank/DDBJ databases">
        <authorList>
            <person name="Webb A."/>
        </authorList>
    </citation>
    <scope>NUCLEOTIDE SEQUENCE</scope>
    <source>
        <strain evidence="2">Pm1</strain>
    </source>
</reference>
<comment type="caution">
    <text evidence="2">The sequence shown here is derived from an EMBL/GenBank/DDBJ whole genome shotgun (WGS) entry which is preliminary data.</text>
</comment>
<evidence type="ECO:0000313" key="2">
    <source>
        <dbReference type="EMBL" id="CAK7892217.1"/>
    </source>
</evidence>
<name>A0AAV1T0L7_9STRA</name>
<dbReference type="Proteomes" id="UP001162060">
    <property type="component" value="Unassembled WGS sequence"/>
</dbReference>
<dbReference type="AlphaFoldDB" id="A0AAV1T0L7"/>
<accession>A0AAV1T0L7</accession>
<dbReference type="EMBL" id="CAKLBY020000003">
    <property type="protein sequence ID" value="CAK7892217.1"/>
    <property type="molecule type" value="Genomic_DNA"/>
</dbReference>
<evidence type="ECO:0000256" key="1">
    <source>
        <dbReference type="SAM" id="MobiDB-lite"/>
    </source>
</evidence>
<sequence>MPLGSDAGNWREQEDARDGDDDDDETCGDLEKCCYRRCSVGESGVGEAVATTGDGWTDGRTDLKGVERFLYGRN</sequence>